<reference evidence="2" key="1">
    <citation type="journal article" date="2020" name="Stud. Mycol.">
        <title>101 Dothideomycetes genomes: a test case for predicting lifestyles and emergence of pathogens.</title>
        <authorList>
            <person name="Haridas S."/>
            <person name="Albert R."/>
            <person name="Binder M."/>
            <person name="Bloem J."/>
            <person name="Labutti K."/>
            <person name="Salamov A."/>
            <person name="Andreopoulos B."/>
            <person name="Baker S."/>
            <person name="Barry K."/>
            <person name="Bills G."/>
            <person name="Bluhm B."/>
            <person name="Cannon C."/>
            <person name="Castanera R."/>
            <person name="Culley D."/>
            <person name="Daum C."/>
            <person name="Ezra D."/>
            <person name="Gonzalez J."/>
            <person name="Henrissat B."/>
            <person name="Kuo A."/>
            <person name="Liang C."/>
            <person name="Lipzen A."/>
            <person name="Lutzoni F."/>
            <person name="Magnuson J."/>
            <person name="Mondo S."/>
            <person name="Nolan M."/>
            <person name="Ohm R."/>
            <person name="Pangilinan J."/>
            <person name="Park H.-J."/>
            <person name="Ramirez L."/>
            <person name="Alfaro M."/>
            <person name="Sun H."/>
            <person name="Tritt A."/>
            <person name="Yoshinaga Y."/>
            <person name="Zwiers L.-H."/>
            <person name="Turgeon B."/>
            <person name="Goodwin S."/>
            <person name="Spatafora J."/>
            <person name="Crous P."/>
            <person name="Grigoriev I."/>
        </authorList>
    </citation>
    <scope>NUCLEOTIDE SEQUENCE</scope>
    <source>
        <strain evidence="2">CBS 113818</strain>
    </source>
</reference>
<evidence type="ECO:0000256" key="1">
    <source>
        <dbReference type="SAM" id="SignalP"/>
    </source>
</evidence>
<protein>
    <recommendedName>
        <fullName evidence="4">Secreted protein</fullName>
    </recommendedName>
</protein>
<dbReference type="EMBL" id="MU006253">
    <property type="protein sequence ID" value="KAF2818338.1"/>
    <property type="molecule type" value="Genomic_DNA"/>
</dbReference>
<evidence type="ECO:0000313" key="2">
    <source>
        <dbReference type="EMBL" id="KAF2818338.1"/>
    </source>
</evidence>
<keyword evidence="1" id="KW-0732">Signal</keyword>
<sequence length="93" mass="10284">MFRVVLLHCCLSLSPLVLLARPVPPGNRAQSPARLGLSFQSSPQEARTAHSPFSSNRVPTFNSTFVTHSRHSIHTGRLLQLVQSLSLRHPVVH</sequence>
<evidence type="ECO:0000313" key="3">
    <source>
        <dbReference type="Proteomes" id="UP000799424"/>
    </source>
</evidence>
<proteinExistence type="predicted"/>
<feature type="chain" id="PRO_5025641900" description="Secreted protein" evidence="1">
    <location>
        <begin position="21"/>
        <end position="93"/>
    </location>
</feature>
<dbReference type="Proteomes" id="UP000799424">
    <property type="component" value="Unassembled WGS sequence"/>
</dbReference>
<feature type="signal peptide" evidence="1">
    <location>
        <begin position="1"/>
        <end position="20"/>
    </location>
</feature>
<gene>
    <name evidence="2" type="ORF">CC86DRAFT_158058</name>
</gene>
<organism evidence="2 3">
    <name type="scientific">Ophiobolus disseminans</name>
    <dbReference type="NCBI Taxonomy" id="1469910"/>
    <lineage>
        <taxon>Eukaryota</taxon>
        <taxon>Fungi</taxon>
        <taxon>Dikarya</taxon>
        <taxon>Ascomycota</taxon>
        <taxon>Pezizomycotina</taxon>
        <taxon>Dothideomycetes</taxon>
        <taxon>Pleosporomycetidae</taxon>
        <taxon>Pleosporales</taxon>
        <taxon>Pleosporineae</taxon>
        <taxon>Phaeosphaeriaceae</taxon>
        <taxon>Ophiobolus</taxon>
    </lineage>
</organism>
<evidence type="ECO:0008006" key="4">
    <source>
        <dbReference type="Google" id="ProtNLM"/>
    </source>
</evidence>
<dbReference type="AlphaFoldDB" id="A0A6A6ZBX0"/>
<name>A0A6A6ZBX0_9PLEO</name>
<accession>A0A6A6ZBX0</accession>
<keyword evidence="3" id="KW-1185">Reference proteome</keyword>